<dbReference type="InterPro" id="IPR015683">
    <property type="entry name" value="Ionotropic_Glu_rcpt"/>
</dbReference>
<evidence type="ECO:0000259" key="13">
    <source>
        <dbReference type="SMART" id="SM00079"/>
    </source>
</evidence>
<keyword evidence="10" id="KW-0407">Ion channel</keyword>
<dbReference type="InterPro" id="IPR001320">
    <property type="entry name" value="Iontro_rcpt_C"/>
</dbReference>
<dbReference type="Pfam" id="PF10613">
    <property type="entry name" value="Lig_chan-Glu_bd"/>
    <property type="match status" value="1"/>
</dbReference>
<evidence type="ECO:0000256" key="5">
    <source>
        <dbReference type="ARBA" id="ARBA00023065"/>
    </source>
</evidence>
<sequence>MIDLTFSLHEKCDLHRLARSLNLGFFSAEATGCEFKKDLTTREVIFAPAIKFPRQTPINAMISFASASQPNVSNPILFMVDKQSRFDRVVEASQEFETEYLFSLPEPMNAVQFGTNLFKLWTHIQPKWLAFLAKAPVMQSIMPVFATVHMNHVLQTPIILYDDGIQANKCDVTCRKIGNLTRKCGTPGKIVSFSCIKPDISVRNEVDLERIQLSLKDLWSNSGLNKMDILYAYETVISAGLAMNSTIMNGSWPQSKNGTTRYRNFMETVKQLPPRISTVGEINFNSSTVNQNPAFRLHQCTVVNDSSDVTCVNTNVSFQYWERKLVSTHLIPSITRDYVLRVLVIHEPPFCIKTESGWTGFTIEVFETIASILNLRYQYVEQPKLTNRTSDQTLDWTGLISKVKSKAADIGLGPVMGTDERRKLIDFTIPYSETSGISLVVKKKKLHELAVTYFLDLFTLNVWLTLMALMIAVSVFFWIAVKVSPYSLHNQEHPLIEPPATQLSWPQSVWLVLGAAIGQGESVDSWTFSGKLIAGGLIIFTVFSTKFLIINMFARATDRVDTIESLTVTSLIYQSAVQFTMRINSNEMVFFEVNHQAEDFLFDNWWQKFTAFTQWSASNSLWLYPMSEHYGTAHNRMLEWSLTQTHEQSIELVRKGWIVFMETLMAEYYVGQTCDLQIVDAGFGSWNFGFLLPLNSPLTNLFDELIMRMWLNGQMKLLEAKWWIPIPESCLLELDKGLGLYEFQATFILFAVGIGLTLIFLAIECIVHFSEKMTKRKKLDEKLNKSEGNSGMDEPQTNVESLSNF</sequence>
<keyword evidence="9" id="KW-1071">Ligand-gated ion channel</keyword>
<dbReference type="InterPro" id="IPR019594">
    <property type="entry name" value="Glu/Gly-bd"/>
</dbReference>
<protein>
    <recommendedName>
        <fullName evidence="13">Ionotropic glutamate receptor C-terminal domain-containing protein</fullName>
    </recommendedName>
</protein>
<feature type="compositionally biased region" description="Polar residues" evidence="11">
    <location>
        <begin position="795"/>
        <end position="805"/>
    </location>
</feature>
<comment type="caution">
    <text evidence="14">The sequence shown here is derived from an EMBL/GenBank/DDBJ whole genome shotgun (WGS) entry which is preliminary data.</text>
</comment>
<feature type="transmembrane region" description="Helical" evidence="12">
    <location>
        <begin position="532"/>
        <end position="554"/>
    </location>
</feature>
<dbReference type="PANTHER" id="PTHR18966">
    <property type="entry name" value="IONOTROPIC GLUTAMATE RECEPTOR"/>
    <property type="match status" value="1"/>
</dbReference>
<dbReference type="Gene3D" id="1.10.287.70">
    <property type="match status" value="1"/>
</dbReference>
<keyword evidence="2" id="KW-0813">Transport</keyword>
<dbReference type="STRING" id="46835.A0A504YK28"/>
<evidence type="ECO:0000256" key="1">
    <source>
        <dbReference type="ARBA" id="ARBA00004141"/>
    </source>
</evidence>
<feature type="domain" description="Ionotropic glutamate receptor C-terminal" evidence="13">
    <location>
        <begin position="339"/>
        <end position="725"/>
    </location>
</feature>
<keyword evidence="5" id="KW-0406">Ion transport</keyword>
<proteinExistence type="predicted"/>
<dbReference type="EMBL" id="SUNJ01007965">
    <property type="protein sequence ID" value="TPP61603.1"/>
    <property type="molecule type" value="Genomic_DNA"/>
</dbReference>
<dbReference type="GO" id="GO:0016020">
    <property type="term" value="C:membrane"/>
    <property type="evidence" value="ECO:0007669"/>
    <property type="project" value="UniProtKB-SubCell"/>
</dbReference>
<gene>
    <name evidence="14" type="ORF">FGIG_04701</name>
</gene>
<evidence type="ECO:0000256" key="9">
    <source>
        <dbReference type="ARBA" id="ARBA00023286"/>
    </source>
</evidence>
<evidence type="ECO:0000256" key="10">
    <source>
        <dbReference type="ARBA" id="ARBA00023303"/>
    </source>
</evidence>
<evidence type="ECO:0000313" key="14">
    <source>
        <dbReference type="EMBL" id="TPP61603.1"/>
    </source>
</evidence>
<feature type="transmembrane region" description="Helical" evidence="12">
    <location>
        <begin position="462"/>
        <end position="481"/>
    </location>
</feature>
<dbReference type="OrthoDB" id="5984008at2759"/>
<accession>A0A504YK28</accession>
<keyword evidence="4 12" id="KW-1133">Transmembrane helix</keyword>
<evidence type="ECO:0000256" key="2">
    <source>
        <dbReference type="ARBA" id="ARBA00022448"/>
    </source>
</evidence>
<comment type="subcellular location">
    <subcellularLocation>
        <location evidence="1">Membrane</location>
        <topology evidence="1">Multi-pass membrane protein</topology>
    </subcellularLocation>
</comment>
<dbReference type="Gene3D" id="3.40.190.10">
    <property type="entry name" value="Periplasmic binding protein-like II"/>
    <property type="match status" value="3"/>
</dbReference>
<keyword evidence="7" id="KW-0675">Receptor</keyword>
<evidence type="ECO:0000256" key="3">
    <source>
        <dbReference type="ARBA" id="ARBA00022692"/>
    </source>
</evidence>
<dbReference type="SMART" id="SM00079">
    <property type="entry name" value="PBPe"/>
    <property type="match status" value="1"/>
</dbReference>
<evidence type="ECO:0000256" key="8">
    <source>
        <dbReference type="ARBA" id="ARBA00023180"/>
    </source>
</evidence>
<feature type="region of interest" description="Disordered" evidence="11">
    <location>
        <begin position="780"/>
        <end position="805"/>
    </location>
</feature>
<evidence type="ECO:0000256" key="11">
    <source>
        <dbReference type="SAM" id="MobiDB-lite"/>
    </source>
</evidence>
<reference evidence="14 15" key="1">
    <citation type="submission" date="2019-04" db="EMBL/GenBank/DDBJ databases">
        <title>Annotation for the trematode Fasciola gigantica.</title>
        <authorList>
            <person name="Choi Y.-J."/>
        </authorList>
    </citation>
    <scope>NUCLEOTIDE SEQUENCE [LARGE SCALE GENOMIC DNA]</scope>
    <source>
        <strain evidence="14">Uganda_cow_1</strain>
    </source>
</reference>
<organism evidence="14 15">
    <name type="scientific">Fasciola gigantica</name>
    <name type="common">Giant liver fluke</name>
    <dbReference type="NCBI Taxonomy" id="46835"/>
    <lineage>
        <taxon>Eukaryota</taxon>
        <taxon>Metazoa</taxon>
        <taxon>Spiralia</taxon>
        <taxon>Lophotrochozoa</taxon>
        <taxon>Platyhelminthes</taxon>
        <taxon>Trematoda</taxon>
        <taxon>Digenea</taxon>
        <taxon>Plagiorchiida</taxon>
        <taxon>Echinostomata</taxon>
        <taxon>Echinostomatoidea</taxon>
        <taxon>Fasciolidae</taxon>
        <taxon>Fasciola</taxon>
    </lineage>
</organism>
<keyword evidence="8" id="KW-0325">Glycoprotein</keyword>
<evidence type="ECO:0000256" key="12">
    <source>
        <dbReference type="SAM" id="Phobius"/>
    </source>
</evidence>
<dbReference type="GO" id="GO:0015276">
    <property type="term" value="F:ligand-gated monoatomic ion channel activity"/>
    <property type="evidence" value="ECO:0007669"/>
    <property type="project" value="InterPro"/>
</dbReference>
<evidence type="ECO:0000256" key="4">
    <source>
        <dbReference type="ARBA" id="ARBA00022989"/>
    </source>
</evidence>
<evidence type="ECO:0000256" key="6">
    <source>
        <dbReference type="ARBA" id="ARBA00023136"/>
    </source>
</evidence>
<keyword evidence="6 12" id="KW-0472">Membrane</keyword>
<dbReference type="Proteomes" id="UP000316759">
    <property type="component" value="Unassembled WGS sequence"/>
</dbReference>
<keyword evidence="3 12" id="KW-0812">Transmembrane</keyword>
<name>A0A504YK28_FASGI</name>
<keyword evidence="15" id="KW-1185">Reference proteome</keyword>
<evidence type="ECO:0000313" key="15">
    <source>
        <dbReference type="Proteomes" id="UP000316759"/>
    </source>
</evidence>
<dbReference type="SUPFAM" id="SSF53850">
    <property type="entry name" value="Periplasmic binding protein-like II"/>
    <property type="match status" value="1"/>
</dbReference>
<dbReference type="AlphaFoldDB" id="A0A504YK28"/>
<evidence type="ECO:0000256" key="7">
    <source>
        <dbReference type="ARBA" id="ARBA00023170"/>
    </source>
</evidence>
<feature type="transmembrane region" description="Helical" evidence="12">
    <location>
        <begin position="747"/>
        <end position="769"/>
    </location>
</feature>